<dbReference type="Gene3D" id="1.10.357.10">
    <property type="entry name" value="Tetracycline Repressor, domain 2"/>
    <property type="match status" value="1"/>
</dbReference>
<dbReference type="AlphaFoldDB" id="A0A4Q7UDG8"/>
<organism evidence="7 8">
    <name type="scientific">Micromonospora violae</name>
    <dbReference type="NCBI Taxonomy" id="1278207"/>
    <lineage>
        <taxon>Bacteria</taxon>
        <taxon>Bacillati</taxon>
        <taxon>Actinomycetota</taxon>
        <taxon>Actinomycetes</taxon>
        <taxon>Micromonosporales</taxon>
        <taxon>Micromonosporaceae</taxon>
        <taxon>Micromonospora</taxon>
    </lineage>
</organism>
<dbReference type="Pfam" id="PF00440">
    <property type="entry name" value="TetR_N"/>
    <property type="match status" value="1"/>
</dbReference>
<feature type="region of interest" description="Disordered" evidence="5">
    <location>
        <begin position="199"/>
        <end position="237"/>
    </location>
</feature>
<name>A0A4Q7UDG8_9ACTN</name>
<dbReference type="PRINTS" id="PR00455">
    <property type="entry name" value="HTHTETR"/>
</dbReference>
<feature type="region of interest" description="Disordered" evidence="5">
    <location>
        <begin position="1"/>
        <end position="25"/>
    </location>
</feature>
<dbReference type="InterPro" id="IPR050109">
    <property type="entry name" value="HTH-type_TetR-like_transc_reg"/>
</dbReference>
<evidence type="ECO:0000256" key="3">
    <source>
        <dbReference type="ARBA" id="ARBA00023163"/>
    </source>
</evidence>
<evidence type="ECO:0000259" key="6">
    <source>
        <dbReference type="PROSITE" id="PS50977"/>
    </source>
</evidence>
<feature type="domain" description="HTH tetR-type" evidence="6">
    <location>
        <begin position="23"/>
        <end position="82"/>
    </location>
</feature>
<dbReference type="InterPro" id="IPR009057">
    <property type="entry name" value="Homeodomain-like_sf"/>
</dbReference>
<evidence type="ECO:0000256" key="4">
    <source>
        <dbReference type="PROSITE-ProRule" id="PRU00335"/>
    </source>
</evidence>
<evidence type="ECO:0000313" key="8">
    <source>
        <dbReference type="Proteomes" id="UP000293781"/>
    </source>
</evidence>
<dbReference type="SUPFAM" id="SSF48498">
    <property type="entry name" value="Tetracyclin repressor-like, C-terminal domain"/>
    <property type="match status" value="1"/>
</dbReference>
<dbReference type="GO" id="GO:0003700">
    <property type="term" value="F:DNA-binding transcription factor activity"/>
    <property type="evidence" value="ECO:0007669"/>
    <property type="project" value="TreeGrafter"/>
</dbReference>
<protein>
    <submittedName>
        <fullName evidence="7">TetR family transcriptional regulator</fullName>
    </submittedName>
</protein>
<proteinExistence type="predicted"/>
<dbReference type="Pfam" id="PF21597">
    <property type="entry name" value="TetR_C_43"/>
    <property type="match status" value="1"/>
</dbReference>
<dbReference type="SUPFAM" id="SSF46689">
    <property type="entry name" value="Homeodomain-like"/>
    <property type="match status" value="1"/>
</dbReference>
<reference evidence="7 8" key="1">
    <citation type="submission" date="2019-02" db="EMBL/GenBank/DDBJ databases">
        <title>Sequencing the genomes of 1000 actinobacteria strains.</title>
        <authorList>
            <person name="Klenk H.-P."/>
        </authorList>
    </citation>
    <scope>NUCLEOTIDE SEQUENCE [LARGE SCALE GENOMIC DNA]</scope>
    <source>
        <strain evidence="7 8">DSM 45888</strain>
    </source>
</reference>
<evidence type="ECO:0000256" key="5">
    <source>
        <dbReference type="SAM" id="MobiDB-lite"/>
    </source>
</evidence>
<dbReference type="RefSeq" id="WP_130401556.1">
    <property type="nucleotide sequence ID" value="NZ_SHKK01000001.1"/>
</dbReference>
<keyword evidence="2 4" id="KW-0238">DNA-binding</keyword>
<accession>A0A4Q7UDG8</accession>
<gene>
    <name evidence="7" type="ORF">EV382_2323</name>
</gene>
<dbReference type="PANTHER" id="PTHR30055">
    <property type="entry name" value="HTH-TYPE TRANSCRIPTIONAL REGULATOR RUTR"/>
    <property type="match status" value="1"/>
</dbReference>
<comment type="caution">
    <text evidence="7">The sequence shown here is derived from an EMBL/GenBank/DDBJ whole genome shotgun (WGS) entry which is preliminary data.</text>
</comment>
<evidence type="ECO:0000256" key="2">
    <source>
        <dbReference type="ARBA" id="ARBA00023125"/>
    </source>
</evidence>
<keyword evidence="8" id="KW-1185">Reference proteome</keyword>
<dbReference type="Proteomes" id="UP000293781">
    <property type="component" value="Unassembled WGS sequence"/>
</dbReference>
<dbReference type="GO" id="GO:0000976">
    <property type="term" value="F:transcription cis-regulatory region binding"/>
    <property type="evidence" value="ECO:0007669"/>
    <property type="project" value="TreeGrafter"/>
</dbReference>
<dbReference type="InterPro" id="IPR049445">
    <property type="entry name" value="TetR_SbtR-like_C"/>
</dbReference>
<dbReference type="InterPro" id="IPR036271">
    <property type="entry name" value="Tet_transcr_reg_TetR-rel_C_sf"/>
</dbReference>
<dbReference type="PANTHER" id="PTHR30055:SF234">
    <property type="entry name" value="HTH-TYPE TRANSCRIPTIONAL REGULATOR BETI"/>
    <property type="match status" value="1"/>
</dbReference>
<sequence>MATSPPAPPASGSSGTPLRKDAERNRQRIIDAAREVFGEQGAHAPVEEIAKRAGVGMGTLYRRFPDRTELVEAVFLERAQRYLDAANESLRHEDAWQGFRSYLERLCAMQSEDRLVTDVLTLTLPTSPTLQQLRERLYATQNRLIRAAKRHGGLRADFVPEDVVLLLVANSAIVRAVGDEIPESSSRFLALTLDALRTDRPSPLPAPPSSERLLRAMQRPAVRTRRRANAGRPTTSS</sequence>
<feature type="DNA-binding region" description="H-T-H motif" evidence="4">
    <location>
        <begin position="45"/>
        <end position="64"/>
    </location>
</feature>
<dbReference type="EMBL" id="SHKK01000001">
    <property type="protein sequence ID" value="RZT79126.1"/>
    <property type="molecule type" value="Genomic_DNA"/>
</dbReference>
<evidence type="ECO:0000256" key="1">
    <source>
        <dbReference type="ARBA" id="ARBA00023015"/>
    </source>
</evidence>
<evidence type="ECO:0000313" key="7">
    <source>
        <dbReference type="EMBL" id="RZT79126.1"/>
    </source>
</evidence>
<keyword evidence="1" id="KW-0805">Transcription regulation</keyword>
<dbReference type="OrthoDB" id="3382616at2"/>
<dbReference type="InterPro" id="IPR001647">
    <property type="entry name" value="HTH_TetR"/>
</dbReference>
<keyword evidence="3" id="KW-0804">Transcription</keyword>
<dbReference type="PROSITE" id="PS50977">
    <property type="entry name" value="HTH_TETR_2"/>
    <property type="match status" value="1"/>
</dbReference>